<dbReference type="RefSeq" id="WP_120745216.1">
    <property type="nucleotide sequence ID" value="NZ_RBAH01000001.1"/>
</dbReference>
<organism evidence="7 8">
    <name type="scientific">Paenibacillus ginsengarvi</name>
    <dbReference type="NCBI Taxonomy" id="400777"/>
    <lineage>
        <taxon>Bacteria</taxon>
        <taxon>Bacillati</taxon>
        <taxon>Bacillota</taxon>
        <taxon>Bacilli</taxon>
        <taxon>Bacillales</taxon>
        <taxon>Paenibacillaceae</taxon>
        <taxon>Paenibacillus</taxon>
    </lineage>
</organism>
<keyword evidence="3 6" id="KW-0812">Transmembrane</keyword>
<accession>A0A3B0CNK7</accession>
<keyword evidence="7" id="KW-0966">Cell projection</keyword>
<keyword evidence="5 6" id="KW-0472">Membrane</keyword>
<sequence>MAMTAGGRLSPLRKRVEQAALAVCSLAVSWSIASTAYADGKTEEDSFRAGTGVSAVPGDSGAVFIAMVKVIFFLVLIIGIFLVIMKVLAKKKWRWHPAGAAFHTLGGLSLGQNKSVQVVEIGRSIYVLGVGENITLIQKIDDPEEMAYITAFLSPEDTIGGLGLQKLRDWLGRNKKSETESVEDENQVAASFQSVFQSKMNQMAGRKKMMEDMLQNGDNDNRKLEP</sequence>
<evidence type="ECO:0000256" key="1">
    <source>
        <dbReference type="ARBA" id="ARBA00004236"/>
    </source>
</evidence>
<evidence type="ECO:0000256" key="4">
    <source>
        <dbReference type="ARBA" id="ARBA00022989"/>
    </source>
</evidence>
<dbReference type="Pfam" id="PF04347">
    <property type="entry name" value="FliO"/>
    <property type="match status" value="1"/>
</dbReference>
<dbReference type="GO" id="GO:0044781">
    <property type="term" value="P:bacterial-type flagellum organization"/>
    <property type="evidence" value="ECO:0007669"/>
    <property type="project" value="InterPro"/>
</dbReference>
<comment type="subcellular location">
    <subcellularLocation>
        <location evidence="1">Cell membrane</location>
    </subcellularLocation>
</comment>
<dbReference type="Proteomes" id="UP000282311">
    <property type="component" value="Unassembled WGS sequence"/>
</dbReference>
<dbReference type="AlphaFoldDB" id="A0A3B0CNK7"/>
<keyword evidence="8" id="KW-1185">Reference proteome</keyword>
<keyword evidence="7" id="KW-0282">Flagellum</keyword>
<name>A0A3B0CNK7_9BACL</name>
<proteinExistence type="predicted"/>
<gene>
    <name evidence="7" type="ORF">D7M11_00630</name>
</gene>
<keyword evidence="7" id="KW-0969">Cilium</keyword>
<keyword evidence="4 6" id="KW-1133">Transmembrane helix</keyword>
<dbReference type="InterPro" id="IPR022781">
    <property type="entry name" value="Flagellar_biosynth_FliO"/>
</dbReference>
<evidence type="ECO:0000256" key="5">
    <source>
        <dbReference type="ARBA" id="ARBA00023136"/>
    </source>
</evidence>
<comment type="caution">
    <text evidence="7">The sequence shown here is derived from an EMBL/GenBank/DDBJ whole genome shotgun (WGS) entry which is preliminary data.</text>
</comment>
<feature type="transmembrane region" description="Helical" evidence="6">
    <location>
        <begin position="62"/>
        <end position="84"/>
    </location>
</feature>
<evidence type="ECO:0000313" key="8">
    <source>
        <dbReference type="Proteomes" id="UP000282311"/>
    </source>
</evidence>
<evidence type="ECO:0000256" key="2">
    <source>
        <dbReference type="ARBA" id="ARBA00022475"/>
    </source>
</evidence>
<evidence type="ECO:0000256" key="3">
    <source>
        <dbReference type="ARBA" id="ARBA00022692"/>
    </source>
</evidence>
<keyword evidence="2" id="KW-1003">Cell membrane</keyword>
<evidence type="ECO:0000256" key="6">
    <source>
        <dbReference type="SAM" id="Phobius"/>
    </source>
</evidence>
<evidence type="ECO:0000313" key="7">
    <source>
        <dbReference type="EMBL" id="RKN86510.1"/>
    </source>
</evidence>
<dbReference type="GO" id="GO:0016020">
    <property type="term" value="C:membrane"/>
    <property type="evidence" value="ECO:0007669"/>
    <property type="project" value="InterPro"/>
</dbReference>
<dbReference type="EMBL" id="RBAH01000001">
    <property type="protein sequence ID" value="RKN86510.1"/>
    <property type="molecule type" value="Genomic_DNA"/>
</dbReference>
<reference evidence="7 8" key="1">
    <citation type="journal article" date="2007" name="Int. J. Syst. Evol. Microbiol.">
        <title>Paenibacillus ginsengarvi sp. nov., isolated from soil from ginseng cultivation.</title>
        <authorList>
            <person name="Yoon M.H."/>
            <person name="Ten L.N."/>
            <person name="Im W.T."/>
        </authorList>
    </citation>
    <scope>NUCLEOTIDE SEQUENCE [LARGE SCALE GENOMIC DNA]</scope>
    <source>
        <strain evidence="7 8">KCTC 13059</strain>
    </source>
</reference>
<protein>
    <submittedName>
        <fullName evidence="7">Flagellar protein</fullName>
    </submittedName>
</protein>